<accession>A0A9X3WJP7</accession>
<evidence type="ECO:0000313" key="1">
    <source>
        <dbReference type="EMBL" id="MDC3418649.1"/>
    </source>
</evidence>
<proteinExistence type="predicted"/>
<keyword evidence="2" id="KW-1185">Reference proteome</keyword>
<dbReference type="AlphaFoldDB" id="A0A9X3WJP7"/>
<evidence type="ECO:0000313" key="2">
    <source>
        <dbReference type="Proteomes" id="UP001145069"/>
    </source>
</evidence>
<dbReference type="EMBL" id="JAMQKC010000038">
    <property type="protein sequence ID" value="MDC3418649.1"/>
    <property type="molecule type" value="Genomic_DNA"/>
</dbReference>
<comment type="caution">
    <text evidence="1">The sequence shown here is derived from an EMBL/GenBank/DDBJ whole genome shotgun (WGS) entry which is preliminary data.</text>
</comment>
<gene>
    <name evidence="1" type="ORF">NC799_17465</name>
</gene>
<protein>
    <submittedName>
        <fullName evidence="1">Uncharacterized protein</fullName>
    </submittedName>
</protein>
<sequence length="120" mass="14075">MGNLRFEDVRILFYYAAIIEKFPLENTKESVEIEGFAQQIYNKLERLYLVKSAKTWNALQNGPESLNEDEKQAELTTYGKEFIKFISIDFDEGRYNERIANFKKLDEDEKVSNSITARFG</sequence>
<organism evidence="1 2">
    <name type="scientific">Aquibacillus salsiterrae</name>
    <dbReference type="NCBI Taxonomy" id="2950439"/>
    <lineage>
        <taxon>Bacteria</taxon>
        <taxon>Bacillati</taxon>
        <taxon>Bacillota</taxon>
        <taxon>Bacilli</taxon>
        <taxon>Bacillales</taxon>
        <taxon>Bacillaceae</taxon>
        <taxon>Aquibacillus</taxon>
    </lineage>
</organism>
<reference evidence="1" key="1">
    <citation type="submission" date="2022-06" db="EMBL/GenBank/DDBJ databases">
        <title>Aquibacillus sp. a new bacterium isolated from soil saline samples.</title>
        <authorList>
            <person name="Galisteo C."/>
            <person name="De La Haba R."/>
            <person name="Sanchez-Porro C."/>
            <person name="Ventosa A."/>
        </authorList>
    </citation>
    <scope>NUCLEOTIDE SEQUENCE</scope>
    <source>
        <strain evidence="1">3ASR75-54</strain>
    </source>
</reference>
<dbReference type="Proteomes" id="UP001145069">
    <property type="component" value="Unassembled WGS sequence"/>
</dbReference>
<dbReference type="RefSeq" id="WP_272447720.1">
    <property type="nucleotide sequence ID" value="NZ_JAMQKC010000038.1"/>
</dbReference>
<name>A0A9X3WJP7_9BACI</name>